<feature type="domain" description="Suppressor of fused-like" evidence="1">
    <location>
        <begin position="37"/>
        <end position="201"/>
    </location>
</feature>
<organism evidence="3 5">
    <name type="scientific">Micromonospora musae</name>
    <dbReference type="NCBI Taxonomy" id="1894970"/>
    <lineage>
        <taxon>Bacteria</taxon>
        <taxon>Bacillati</taxon>
        <taxon>Actinomycetota</taxon>
        <taxon>Actinomycetes</taxon>
        <taxon>Micromonosporales</taxon>
        <taxon>Micromonosporaceae</taxon>
        <taxon>Micromonospora</taxon>
    </lineage>
</organism>
<dbReference type="AlphaFoldDB" id="A0A3A9XPM2"/>
<comment type="caution">
    <text evidence="3">The sequence shown here is derived from an EMBL/GenBank/DDBJ whole genome shotgun (WGS) entry which is preliminary data.</text>
</comment>
<dbReference type="PIRSF" id="PIRSF038192">
    <property type="entry name" value="Txn_reg_BtrU_prd"/>
    <property type="match status" value="1"/>
</dbReference>
<dbReference type="InterPro" id="IPR017429">
    <property type="entry name" value="Suppressor_of_fused_bac"/>
</dbReference>
<dbReference type="SUPFAM" id="SSF103359">
    <property type="entry name" value="Suppressor of Fused, N-terminal domain"/>
    <property type="match status" value="1"/>
</dbReference>
<dbReference type="OrthoDB" id="9023549at2"/>
<dbReference type="InterPro" id="IPR020941">
    <property type="entry name" value="SUFU-like_domain"/>
</dbReference>
<dbReference type="PANTHER" id="PTHR10928:SF2">
    <property type="entry name" value="SUPPRESSOR OF FUSED HOMOLOG"/>
    <property type="match status" value="1"/>
</dbReference>
<evidence type="ECO:0000259" key="1">
    <source>
        <dbReference type="Pfam" id="PF05076"/>
    </source>
</evidence>
<dbReference type="GO" id="GO:0005737">
    <property type="term" value="C:cytoplasm"/>
    <property type="evidence" value="ECO:0007669"/>
    <property type="project" value="TreeGrafter"/>
</dbReference>
<dbReference type="Proteomes" id="UP000271548">
    <property type="component" value="Unassembled WGS sequence"/>
</dbReference>
<name>A0A3A9XPM2_9ACTN</name>
<dbReference type="EMBL" id="RAZT01000018">
    <property type="protein sequence ID" value="RKN27270.1"/>
    <property type="molecule type" value="Genomic_DNA"/>
</dbReference>
<accession>A0A3A9XPM2</accession>
<dbReference type="InterPro" id="IPR037181">
    <property type="entry name" value="SUFU_N"/>
</dbReference>
<proteinExistence type="predicted"/>
<evidence type="ECO:0000313" key="4">
    <source>
        <dbReference type="Proteomes" id="UP000271548"/>
    </source>
</evidence>
<dbReference type="RefSeq" id="WP_120680778.1">
    <property type="nucleotide sequence ID" value="NZ_RAZS01000008.1"/>
</dbReference>
<protein>
    <submittedName>
        <fullName evidence="3">Suppressor of fused domain protein</fullName>
    </submittedName>
</protein>
<dbReference type="Proteomes" id="UP000275865">
    <property type="component" value="Unassembled WGS sequence"/>
</dbReference>
<dbReference type="InterPro" id="IPR007768">
    <property type="entry name" value="Suppressor_of_fused"/>
</dbReference>
<reference evidence="4 5" key="1">
    <citation type="submission" date="2018-09" db="EMBL/GenBank/DDBJ databases">
        <title>Micromonospora sp. nov. MS1-9, isolated from a root of Musa sp.</title>
        <authorList>
            <person name="Kuncharoen N."/>
            <person name="Kudo T."/>
            <person name="Ohkuma M."/>
            <person name="Yuki M."/>
            <person name="Tanasupawat S."/>
        </authorList>
    </citation>
    <scope>NUCLEOTIDE SEQUENCE [LARGE SCALE GENOMIC DNA]</scope>
    <source>
        <strain evidence="3 5">MS1-9</strain>
        <strain evidence="2 4">NGC1-4</strain>
    </source>
</reference>
<evidence type="ECO:0000313" key="2">
    <source>
        <dbReference type="EMBL" id="RKN16504.1"/>
    </source>
</evidence>
<evidence type="ECO:0000313" key="5">
    <source>
        <dbReference type="Proteomes" id="UP000275865"/>
    </source>
</evidence>
<gene>
    <name evidence="3" type="ORF">D7044_28150</name>
    <name evidence="2" type="ORF">D7147_22280</name>
</gene>
<keyword evidence="4" id="KW-1185">Reference proteome</keyword>
<evidence type="ECO:0000313" key="3">
    <source>
        <dbReference type="EMBL" id="RKN27270.1"/>
    </source>
</evidence>
<dbReference type="PANTHER" id="PTHR10928">
    <property type="entry name" value="SUPPRESSOR OF FUSED"/>
    <property type="match status" value="1"/>
</dbReference>
<sequence length="330" mass="36287">MTSEAPGWDAIDARLAELYPDVEPKHYGTLHRFALGGPDPLDGVSFYPRDEPVPHWHVVGYGMSELYAKESDNPDESGWGFEFTIRPARDIGETEPPMWAASLLQNLARYVFSSGNWFEPGHHMNANGPIRLDYETELTALAFTEDPELGTIPTPHGRVQFLQVVGLTGDEYAAARQWDTDGVLHLFAERVPMLVTDLDRPSITDDPAVRAAIEEGRARDGSSTGLLMIAGFDWTAEQDTVRLRFADVTTTMVAEAVRDRLSHGRVLLLDNTSTRVVLQRAEVFAARRPDDGLLEVDLPAEAVAALPDVLVPGVHPVPGTSHLVVEVSTD</sequence>
<dbReference type="Pfam" id="PF05076">
    <property type="entry name" value="SUFU"/>
    <property type="match status" value="1"/>
</dbReference>
<dbReference type="EMBL" id="RAZS01000008">
    <property type="protein sequence ID" value="RKN16504.1"/>
    <property type="molecule type" value="Genomic_DNA"/>
</dbReference>